<evidence type="ECO:0000313" key="2">
    <source>
        <dbReference type="Proteomes" id="UP001152795"/>
    </source>
</evidence>
<dbReference type="PANTHER" id="PTHR43884:SF12">
    <property type="entry name" value="ISOVALERYL-COA DEHYDROGENASE, MITOCHONDRIAL-RELATED"/>
    <property type="match status" value="1"/>
</dbReference>
<organism evidence="1 2">
    <name type="scientific">Paramuricea clavata</name>
    <name type="common">Red gorgonian</name>
    <name type="synonym">Violescent sea-whip</name>
    <dbReference type="NCBI Taxonomy" id="317549"/>
    <lineage>
        <taxon>Eukaryota</taxon>
        <taxon>Metazoa</taxon>
        <taxon>Cnidaria</taxon>
        <taxon>Anthozoa</taxon>
        <taxon>Octocorallia</taxon>
        <taxon>Malacalcyonacea</taxon>
        <taxon>Plexauridae</taxon>
        <taxon>Paramuricea</taxon>
    </lineage>
</organism>
<accession>A0A6S7LRP3</accession>
<sequence length="134" mass="14765">MAARSLLPLRRFNRLLTNTHVGAVPIFQGKCYGTKSENTSGYSFDMSEELRALRDMARKFSREEILPVAAEHDRTGEYPWEIIKKAHGLGLLNTHVPEEYGGLGLGSTESCLITEEIAYSCTGIQTAMEGNGLA</sequence>
<dbReference type="InterPro" id="IPR013786">
    <property type="entry name" value="AcylCoA_DH/ox_N"/>
</dbReference>
<gene>
    <name evidence="1" type="ORF">PACLA_8A073647</name>
</gene>
<dbReference type="AlphaFoldDB" id="A0A6S7LRP3"/>
<dbReference type="Pfam" id="PF02771">
    <property type="entry name" value="Acyl-CoA_dh_N"/>
    <property type="match status" value="1"/>
</dbReference>
<comment type="caution">
    <text evidence="1">The sequence shown here is derived from an EMBL/GenBank/DDBJ whole genome shotgun (WGS) entry which is preliminary data.</text>
</comment>
<dbReference type="GO" id="GO:0003995">
    <property type="term" value="F:acyl-CoA dehydrogenase activity"/>
    <property type="evidence" value="ECO:0007669"/>
    <property type="project" value="UniProtKB-ARBA"/>
</dbReference>
<dbReference type="GO" id="GO:0050660">
    <property type="term" value="F:flavin adenine dinucleotide binding"/>
    <property type="evidence" value="ECO:0007669"/>
    <property type="project" value="InterPro"/>
</dbReference>
<protein>
    <submittedName>
        <fullName evidence="1">Probable medium-chain specific acyl-dehydrogenase, mitochondrial</fullName>
    </submittedName>
</protein>
<reference evidence="1" key="1">
    <citation type="submission" date="2020-04" db="EMBL/GenBank/DDBJ databases">
        <authorList>
            <person name="Alioto T."/>
            <person name="Alioto T."/>
            <person name="Gomez Garrido J."/>
        </authorList>
    </citation>
    <scope>NUCLEOTIDE SEQUENCE</scope>
    <source>
        <strain evidence="1">A484AB</strain>
    </source>
</reference>
<dbReference type="Proteomes" id="UP001152795">
    <property type="component" value="Unassembled WGS sequence"/>
</dbReference>
<dbReference type="Gene3D" id="1.10.540.10">
    <property type="entry name" value="Acyl-CoA dehydrogenase/oxidase, N-terminal domain"/>
    <property type="match status" value="1"/>
</dbReference>
<dbReference type="SUPFAM" id="SSF56645">
    <property type="entry name" value="Acyl-CoA dehydrogenase NM domain-like"/>
    <property type="match status" value="1"/>
</dbReference>
<feature type="non-terminal residue" evidence="1">
    <location>
        <position position="1"/>
    </location>
</feature>
<name>A0A6S7LRP3_PARCT</name>
<keyword evidence="2" id="KW-1185">Reference proteome</keyword>
<dbReference type="EMBL" id="CACRXK020025926">
    <property type="protein sequence ID" value="CAB4039829.1"/>
    <property type="molecule type" value="Genomic_DNA"/>
</dbReference>
<dbReference type="InterPro" id="IPR037069">
    <property type="entry name" value="AcylCoA_DH/ox_N_sf"/>
</dbReference>
<proteinExistence type="predicted"/>
<dbReference type="OrthoDB" id="434771at2759"/>
<evidence type="ECO:0000313" key="1">
    <source>
        <dbReference type="EMBL" id="CAB4039829.1"/>
    </source>
</evidence>
<dbReference type="PANTHER" id="PTHR43884">
    <property type="entry name" value="ACYL-COA DEHYDROGENASE"/>
    <property type="match status" value="1"/>
</dbReference>
<dbReference type="InterPro" id="IPR009100">
    <property type="entry name" value="AcylCoA_DH/oxidase_NM_dom_sf"/>
</dbReference>